<dbReference type="SUPFAM" id="SSF53383">
    <property type="entry name" value="PLP-dependent transferases"/>
    <property type="match status" value="1"/>
</dbReference>
<dbReference type="InterPro" id="IPR015424">
    <property type="entry name" value="PyrdxlP-dep_Trfase"/>
</dbReference>
<dbReference type="Proteomes" id="UP000000844">
    <property type="component" value="Chromosome"/>
</dbReference>
<gene>
    <name evidence="8" type="ordered locus">Snas_4950</name>
</gene>
<dbReference type="CDD" id="cd00609">
    <property type="entry name" value="AAT_like"/>
    <property type="match status" value="1"/>
</dbReference>
<evidence type="ECO:0000259" key="7">
    <source>
        <dbReference type="Pfam" id="PF00155"/>
    </source>
</evidence>
<dbReference type="GO" id="GO:0030170">
    <property type="term" value="F:pyridoxal phosphate binding"/>
    <property type="evidence" value="ECO:0007669"/>
    <property type="project" value="InterPro"/>
</dbReference>
<evidence type="ECO:0000313" key="9">
    <source>
        <dbReference type="Proteomes" id="UP000000844"/>
    </source>
</evidence>
<keyword evidence="3 6" id="KW-0032">Aminotransferase</keyword>
<dbReference type="InterPro" id="IPR015421">
    <property type="entry name" value="PyrdxlP-dep_Trfase_major"/>
</dbReference>
<dbReference type="PANTHER" id="PTHR46383">
    <property type="entry name" value="ASPARTATE AMINOTRANSFERASE"/>
    <property type="match status" value="1"/>
</dbReference>
<comment type="cofactor">
    <cofactor evidence="1 6">
        <name>pyridoxal 5'-phosphate</name>
        <dbReference type="ChEBI" id="CHEBI:597326"/>
    </cofactor>
</comment>
<comment type="similarity">
    <text evidence="2 6">Belongs to the class-I pyridoxal-phosphate-dependent aminotransferase family.</text>
</comment>
<dbReference type="GO" id="GO:0008483">
    <property type="term" value="F:transaminase activity"/>
    <property type="evidence" value="ECO:0007669"/>
    <property type="project" value="UniProtKB-KW"/>
</dbReference>
<dbReference type="OrthoDB" id="2192472at2"/>
<dbReference type="InterPro" id="IPR015422">
    <property type="entry name" value="PyrdxlP-dep_Trfase_small"/>
</dbReference>
<dbReference type="HOGENOM" id="CLU_017584_4_7_11"/>
<dbReference type="AlphaFoldDB" id="D3Q9P5"/>
<evidence type="ECO:0000256" key="2">
    <source>
        <dbReference type="ARBA" id="ARBA00007441"/>
    </source>
</evidence>
<protein>
    <recommendedName>
        <fullName evidence="6">Aminotransferase</fullName>
        <ecNumber evidence="6">2.6.1.-</ecNumber>
    </recommendedName>
</protein>
<organism evidence="8 9">
    <name type="scientific">Stackebrandtia nassauensis (strain DSM 44728 / CIP 108903 / NRRL B-16338 / NBRC 102104 / LLR-40K-21)</name>
    <dbReference type="NCBI Taxonomy" id="446470"/>
    <lineage>
        <taxon>Bacteria</taxon>
        <taxon>Bacillati</taxon>
        <taxon>Actinomycetota</taxon>
        <taxon>Actinomycetes</taxon>
        <taxon>Glycomycetales</taxon>
        <taxon>Glycomycetaceae</taxon>
        <taxon>Stackebrandtia</taxon>
    </lineage>
</organism>
<evidence type="ECO:0000256" key="3">
    <source>
        <dbReference type="ARBA" id="ARBA00022576"/>
    </source>
</evidence>
<dbReference type="InterPro" id="IPR050596">
    <property type="entry name" value="AspAT/PAT-like"/>
</dbReference>
<dbReference type="KEGG" id="sna:Snas_4950"/>
<dbReference type="PROSITE" id="PS00105">
    <property type="entry name" value="AA_TRANSFER_CLASS_1"/>
    <property type="match status" value="1"/>
</dbReference>
<dbReference type="STRING" id="446470.Snas_4950"/>
<dbReference type="InterPro" id="IPR004839">
    <property type="entry name" value="Aminotransferase_I/II_large"/>
</dbReference>
<dbReference type="Gene3D" id="3.90.1150.10">
    <property type="entry name" value="Aspartate Aminotransferase, domain 1"/>
    <property type="match status" value="1"/>
</dbReference>
<dbReference type="EC" id="2.6.1.-" evidence="6"/>
<evidence type="ECO:0000256" key="1">
    <source>
        <dbReference type="ARBA" id="ARBA00001933"/>
    </source>
</evidence>
<dbReference type="Gene3D" id="3.40.640.10">
    <property type="entry name" value="Type I PLP-dependent aspartate aminotransferase-like (Major domain)"/>
    <property type="match status" value="1"/>
</dbReference>
<evidence type="ECO:0000256" key="6">
    <source>
        <dbReference type="RuleBase" id="RU000481"/>
    </source>
</evidence>
<dbReference type="InterPro" id="IPR004838">
    <property type="entry name" value="NHTrfase_class1_PyrdxlP-BS"/>
</dbReference>
<proteinExistence type="inferred from homology"/>
<dbReference type="eggNOG" id="COG0436">
    <property type="taxonomic scope" value="Bacteria"/>
</dbReference>
<feature type="domain" description="Aminotransferase class I/classII large" evidence="7">
    <location>
        <begin position="47"/>
        <end position="372"/>
    </location>
</feature>
<dbReference type="GO" id="GO:0006520">
    <property type="term" value="P:amino acid metabolic process"/>
    <property type="evidence" value="ECO:0007669"/>
    <property type="project" value="InterPro"/>
</dbReference>
<keyword evidence="4 6" id="KW-0808">Transferase</keyword>
<evidence type="ECO:0000256" key="4">
    <source>
        <dbReference type="ARBA" id="ARBA00022679"/>
    </source>
</evidence>
<dbReference type="EMBL" id="CP001778">
    <property type="protein sequence ID" value="ADD44591.1"/>
    <property type="molecule type" value="Genomic_DNA"/>
</dbReference>
<accession>D3Q9P5</accession>
<dbReference type="Pfam" id="PF00155">
    <property type="entry name" value="Aminotran_1_2"/>
    <property type="match status" value="1"/>
</dbReference>
<name>D3Q9P5_STANL</name>
<evidence type="ECO:0000256" key="5">
    <source>
        <dbReference type="ARBA" id="ARBA00022898"/>
    </source>
</evidence>
<reference evidence="8 9" key="1">
    <citation type="journal article" date="2009" name="Stand. Genomic Sci.">
        <title>Complete genome sequence of Stackebrandtia nassauensis type strain (LLR-40K-21).</title>
        <authorList>
            <person name="Munk C."/>
            <person name="Lapidus A."/>
            <person name="Copeland A."/>
            <person name="Jando M."/>
            <person name="Mayilraj S."/>
            <person name="Glavina Del Rio T."/>
            <person name="Nolan M."/>
            <person name="Chen F."/>
            <person name="Lucas S."/>
            <person name="Tice H."/>
            <person name="Cheng J.F."/>
            <person name="Han C."/>
            <person name="Detter J.C."/>
            <person name="Bruce D."/>
            <person name="Goodwin L."/>
            <person name="Chain P."/>
            <person name="Pitluck S."/>
            <person name="Goker M."/>
            <person name="Ovchinikova G."/>
            <person name="Pati A."/>
            <person name="Ivanova N."/>
            <person name="Mavromatis K."/>
            <person name="Chen A."/>
            <person name="Palaniappan K."/>
            <person name="Land M."/>
            <person name="Hauser L."/>
            <person name="Chang Y.J."/>
            <person name="Jeffries C.D."/>
            <person name="Bristow J."/>
            <person name="Eisen J.A."/>
            <person name="Markowitz V."/>
            <person name="Hugenholtz P."/>
            <person name="Kyrpides N.C."/>
            <person name="Klenk H.P."/>
        </authorList>
    </citation>
    <scope>NUCLEOTIDE SEQUENCE [LARGE SCALE GENOMIC DNA]</scope>
    <source>
        <strain evidence="9">DSM 44728 / CIP 108903 / NRRL B-16338 / NBRC 102104 / LLR-40K-21</strain>
    </source>
</reference>
<sequence>MPVSATLAVNEAIRAKRESGKYVLPLGFGEAGLPVHRSLTDRLSRYAGRNGYGSVAGVPQLREAAAGYWSRRDLRTEPSQVIAGPGSKPLLYAALMAVGGDVVLPQPSWVSYGAQVEMLGATPLYVPTIPGDGGVPDPQRLKDYLDHARTIGRDVRAMVMTLPDNPTGTLAAPEIIHRACDIAREYDLVIIADEIYRDLVFDAGRAYVSPADIAPERTIITTGLSKSLALGGWRIGVARVPDSALGDELRERMLTIASEIWSSPSAPVQHAAAYAYTEPAELRDHIADSRRLHATVARAVAGHFGAAGAEVAVPDGGFYLYPDLAPYRSHLEAKWSVKTGADLSELLLDRYAVGVLPGSAFGDGIKELKLRVATSQLYGQTDAQREAALRSAYPLMLPWIAKALDRLDEVLKDLTR</sequence>
<dbReference type="PANTHER" id="PTHR46383:SF1">
    <property type="entry name" value="ASPARTATE AMINOTRANSFERASE"/>
    <property type="match status" value="1"/>
</dbReference>
<evidence type="ECO:0000313" key="8">
    <source>
        <dbReference type="EMBL" id="ADD44591.1"/>
    </source>
</evidence>
<keyword evidence="9" id="KW-1185">Reference proteome</keyword>
<dbReference type="RefSeq" id="WP_013020162.1">
    <property type="nucleotide sequence ID" value="NC_013947.1"/>
</dbReference>
<keyword evidence="5" id="KW-0663">Pyridoxal phosphate</keyword>